<dbReference type="InterPro" id="IPR046310">
    <property type="entry name" value="DUF6425"/>
</dbReference>
<dbReference type="Pfam" id="PF19989">
    <property type="entry name" value="DUF6425"/>
    <property type="match status" value="1"/>
</dbReference>
<dbReference type="EMBL" id="KZ819289">
    <property type="protein sequence ID" value="PWN99205.1"/>
    <property type="molecule type" value="Genomic_DNA"/>
</dbReference>
<proteinExistence type="predicted"/>
<dbReference type="RefSeq" id="XP_025599484.1">
    <property type="nucleotide sequence ID" value="XM_025739663.1"/>
</dbReference>
<evidence type="ECO:0000313" key="2">
    <source>
        <dbReference type="EMBL" id="PWN99205.1"/>
    </source>
</evidence>
<keyword evidence="3" id="KW-1185">Reference proteome</keyword>
<reference evidence="2 3" key="1">
    <citation type="journal article" date="2018" name="Mol. Biol. Evol.">
        <title>Broad Genomic Sampling Reveals a Smut Pathogenic Ancestry of the Fungal Clade Ustilaginomycotina.</title>
        <authorList>
            <person name="Kijpornyongpan T."/>
            <person name="Mondo S.J."/>
            <person name="Barry K."/>
            <person name="Sandor L."/>
            <person name="Lee J."/>
            <person name="Lipzen A."/>
            <person name="Pangilinan J."/>
            <person name="LaButti K."/>
            <person name="Hainaut M."/>
            <person name="Henrissat B."/>
            <person name="Grigoriev I.V."/>
            <person name="Spatafora J.W."/>
            <person name="Aime M.C."/>
        </authorList>
    </citation>
    <scope>NUCLEOTIDE SEQUENCE [LARGE SCALE GENOMIC DNA]</scope>
    <source>
        <strain evidence="2 3">MCA 4186</strain>
    </source>
</reference>
<evidence type="ECO:0000313" key="3">
    <source>
        <dbReference type="Proteomes" id="UP000245946"/>
    </source>
</evidence>
<dbReference type="GeneID" id="37267209"/>
<evidence type="ECO:0000256" key="1">
    <source>
        <dbReference type="SAM" id="MobiDB-lite"/>
    </source>
</evidence>
<organism evidence="2 3">
    <name type="scientific">Tilletiopsis washingtonensis</name>
    <dbReference type="NCBI Taxonomy" id="58919"/>
    <lineage>
        <taxon>Eukaryota</taxon>
        <taxon>Fungi</taxon>
        <taxon>Dikarya</taxon>
        <taxon>Basidiomycota</taxon>
        <taxon>Ustilaginomycotina</taxon>
        <taxon>Exobasidiomycetes</taxon>
        <taxon>Entylomatales</taxon>
        <taxon>Entylomatales incertae sedis</taxon>
        <taxon>Tilletiopsis</taxon>
    </lineage>
</organism>
<feature type="region of interest" description="Disordered" evidence="1">
    <location>
        <begin position="1"/>
        <end position="95"/>
    </location>
</feature>
<name>A0A316ZFS8_9BASI</name>
<dbReference type="AlphaFoldDB" id="A0A316ZFS8"/>
<sequence length="95" mass="9739">MRASALRLLKAVPGARPMPGPTHASRTSPATGKGALHQHPGYTRADEPITSKDPSQMSAPPEGSAGSSVAMHGSTTSAPHPEAATMAEGAKMRER</sequence>
<protein>
    <submittedName>
        <fullName evidence="2">Uncharacterized protein</fullName>
    </submittedName>
</protein>
<accession>A0A316ZFS8</accession>
<dbReference type="Proteomes" id="UP000245946">
    <property type="component" value="Unassembled WGS sequence"/>
</dbReference>
<gene>
    <name evidence="2" type="ORF">FA09DRAFT_245244</name>
</gene>